<keyword evidence="5" id="KW-1133">Transmembrane helix</keyword>
<dbReference type="Proteomes" id="UP000224317">
    <property type="component" value="Unassembled WGS sequence"/>
</dbReference>
<keyword evidence="5" id="KW-0812">Transmembrane</keyword>
<feature type="domain" description="Zinc-ribbon" evidence="6">
    <location>
        <begin position="2"/>
        <end position="24"/>
    </location>
</feature>
<keyword evidence="5" id="KW-0472">Membrane</keyword>
<name>A0A2G3EAQ5_9FIRM</name>
<feature type="transmembrane region" description="Helical" evidence="5">
    <location>
        <begin position="55"/>
        <end position="74"/>
    </location>
</feature>
<dbReference type="SUPFAM" id="SSF56849">
    <property type="entry name" value="delta-Endotoxin (insectocide), N-terminal domain"/>
    <property type="match status" value="1"/>
</dbReference>
<evidence type="ECO:0008006" key="10">
    <source>
        <dbReference type="Google" id="ProtNLM"/>
    </source>
</evidence>
<evidence type="ECO:0000313" key="8">
    <source>
        <dbReference type="EMBL" id="PHU40235.1"/>
    </source>
</evidence>
<keyword evidence="9" id="KW-1185">Reference proteome</keyword>
<evidence type="ECO:0000256" key="3">
    <source>
        <dbReference type="ARBA" id="ARBA00022969"/>
    </source>
</evidence>
<keyword evidence="3" id="KW-0749">Sporulation</keyword>
<dbReference type="InterPro" id="IPR036716">
    <property type="entry name" value="Pest_crys_N_sf"/>
</dbReference>
<keyword evidence="4" id="KW-0843">Virulence</keyword>
<proteinExistence type="inferred from homology"/>
<dbReference type="AlphaFoldDB" id="A0A2G3EAQ5"/>
<dbReference type="Pfam" id="PF20234">
    <property type="entry name" value="DUF6591"/>
    <property type="match status" value="1"/>
</dbReference>
<dbReference type="InterPro" id="IPR026870">
    <property type="entry name" value="Zinc_ribbon_dom"/>
</dbReference>
<reference evidence="8" key="1">
    <citation type="submission" date="2017-10" db="EMBL/GenBank/DDBJ databases">
        <title>Resolving the taxonomy of Roseburia spp., Eubacterium rectale and Agathobacter spp. through phylogenomic analysis.</title>
        <authorList>
            <person name="Sheridan P.O."/>
            <person name="Walker A.W."/>
            <person name="Duncan S.H."/>
            <person name="Scott K.P."/>
            <person name="Toole P.W.O."/>
            <person name="Luis P."/>
            <person name="Flint H.J."/>
        </authorList>
    </citation>
    <scope>NUCLEOTIDE SEQUENCE [LARGE SCALE GENOMIC DNA]</scope>
    <source>
        <strain evidence="8">JK10</strain>
    </source>
</reference>
<sequence>MYCANCGHSMANGSKFCTSCGKALIEPDESYDSTMDEKSINSVKSSSLKGKNGKTWTVIFSISSMILGLAGLFIHITWPSTIVSLIAIIIGIICISKKSKLYGFAIAGIVLAELNFVTYVIWYDQWESSETRSYSYTASKKTDSVDPKLVEFLDSYEEFVDEYVDFMEKYNANPSDVTLMSEYADMLEEYNDFSKALSKYDTNKMSSEDANYYLEVTTRCYRKMVNVL</sequence>
<dbReference type="InterPro" id="IPR046526">
    <property type="entry name" value="DUF6591"/>
</dbReference>
<evidence type="ECO:0000259" key="6">
    <source>
        <dbReference type="Pfam" id="PF13240"/>
    </source>
</evidence>
<evidence type="ECO:0000259" key="7">
    <source>
        <dbReference type="Pfam" id="PF20234"/>
    </source>
</evidence>
<dbReference type="GO" id="GO:0030435">
    <property type="term" value="P:sporulation resulting in formation of a cellular spore"/>
    <property type="evidence" value="ECO:0007669"/>
    <property type="project" value="UniProtKB-KW"/>
</dbReference>
<comment type="similarity">
    <text evidence="1">Belongs to the delta endotoxin family.</text>
</comment>
<gene>
    <name evidence="8" type="ORF">CSX00_06590</name>
</gene>
<comment type="caution">
    <text evidence="8">The sequence shown here is derived from an EMBL/GenBank/DDBJ whole genome shotgun (WGS) entry which is preliminary data.</text>
</comment>
<dbReference type="RefSeq" id="WP_099413220.1">
    <property type="nucleotide sequence ID" value="NZ_PDYH01000022.1"/>
</dbReference>
<accession>A0A2G3EAQ5</accession>
<organism evidence="8 9">
    <name type="scientific">Pseudobutyrivibrio ruminis</name>
    <dbReference type="NCBI Taxonomy" id="46206"/>
    <lineage>
        <taxon>Bacteria</taxon>
        <taxon>Bacillati</taxon>
        <taxon>Bacillota</taxon>
        <taxon>Clostridia</taxon>
        <taxon>Lachnospirales</taxon>
        <taxon>Lachnospiraceae</taxon>
        <taxon>Pseudobutyrivibrio</taxon>
    </lineage>
</organism>
<evidence type="ECO:0000256" key="2">
    <source>
        <dbReference type="ARBA" id="ARBA00022656"/>
    </source>
</evidence>
<feature type="transmembrane region" description="Helical" evidence="5">
    <location>
        <begin position="80"/>
        <end position="96"/>
    </location>
</feature>
<protein>
    <recommendedName>
        <fullName evidence="10">Zinc-ribbon domain-containing protein</fullName>
    </recommendedName>
</protein>
<feature type="domain" description="DUF6591" evidence="7">
    <location>
        <begin position="131"/>
        <end position="227"/>
    </location>
</feature>
<dbReference type="Pfam" id="PF13240">
    <property type="entry name" value="Zn_Ribbon_1"/>
    <property type="match status" value="1"/>
</dbReference>
<dbReference type="GO" id="GO:0090729">
    <property type="term" value="F:toxin activity"/>
    <property type="evidence" value="ECO:0007669"/>
    <property type="project" value="UniProtKB-KW"/>
</dbReference>
<evidence type="ECO:0000256" key="4">
    <source>
        <dbReference type="ARBA" id="ARBA00023026"/>
    </source>
</evidence>
<keyword evidence="2" id="KW-0800">Toxin</keyword>
<evidence type="ECO:0000256" key="1">
    <source>
        <dbReference type="ARBA" id="ARBA00007819"/>
    </source>
</evidence>
<evidence type="ECO:0000256" key="5">
    <source>
        <dbReference type="SAM" id="Phobius"/>
    </source>
</evidence>
<feature type="transmembrane region" description="Helical" evidence="5">
    <location>
        <begin position="101"/>
        <end position="122"/>
    </location>
</feature>
<dbReference type="EMBL" id="PDYH01000022">
    <property type="protein sequence ID" value="PHU40235.1"/>
    <property type="molecule type" value="Genomic_DNA"/>
</dbReference>
<evidence type="ECO:0000313" key="9">
    <source>
        <dbReference type="Proteomes" id="UP000224317"/>
    </source>
</evidence>